<dbReference type="STRING" id="3818.A0A444X6F4"/>
<accession>A0A444X6F4</accession>
<evidence type="ECO:0000313" key="1">
    <source>
        <dbReference type="EMBL" id="RYQ85244.1"/>
    </source>
</evidence>
<gene>
    <name evidence="1" type="ORF">Ahy_B10g104747</name>
</gene>
<keyword evidence="2" id="KW-1185">Reference proteome</keyword>
<dbReference type="Proteomes" id="UP000289738">
    <property type="component" value="Chromosome B10"/>
</dbReference>
<evidence type="ECO:0000313" key="2">
    <source>
        <dbReference type="Proteomes" id="UP000289738"/>
    </source>
</evidence>
<dbReference type="AlphaFoldDB" id="A0A444X6F4"/>
<protein>
    <recommendedName>
        <fullName evidence="3">K Homology domain-containing protein</fullName>
    </recommendedName>
</protein>
<comment type="caution">
    <text evidence="1">The sequence shown here is derived from an EMBL/GenBank/DDBJ whole genome shotgun (WGS) entry which is preliminary data.</text>
</comment>
<reference evidence="1 2" key="1">
    <citation type="submission" date="2019-01" db="EMBL/GenBank/DDBJ databases">
        <title>Sequencing of cultivated peanut Arachis hypogaea provides insights into genome evolution and oil improvement.</title>
        <authorList>
            <person name="Chen X."/>
        </authorList>
    </citation>
    <scope>NUCLEOTIDE SEQUENCE [LARGE SCALE GENOMIC DNA]</scope>
    <source>
        <strain evidence="2">cv. Fuhuasheng</strain>
        <tissue evidence="1">Leaves</tissue>
    </source>
</reference>
<dbReference type="EMBL" id="SDMP01000020">
    <property type="protein sequence ID" value="RYQ85244.1"/>
    <property type="molecule type" value="Genomic_DNA"/>
</dbReference>
<organism evidence="1 2">
    <name type="scientific">Arachis hypogaea</name>
    <name type="common">Peanut</name>
    <dbReference type="NCBI Taxonomy" id="3818"/>
    <lineage>
        <taxon>Eukaryota</taxon>
        <taxon>Viridiplantae</taxon>
        <taxon>Streptophyta</taxon>
        <taxon>Embryophyta</taxon>
        <taxon>Tracheophyta</taxon>
        <taxon>Spermatophyta</taxon>
        <taxon>Magnoliopsida</taxon>
        <taxon>eudicotyledons</taxon>
        <taxon>Gunneridae</taxon>
        <taxon>Pentapetalae</taxon>
        <taxon>rosids</taxon>
        <taxon>fabids</taxon>
        <taxon>Fabales</taxon>
        <taxon>Fabaceae</taxon>
        <taxon>Papilionoideae</taxon>
        <taxon>50 kb inversion clade</taxon>
        <taxon>dalbergioids sensu lato</taxon>
        <taxon>Dalbergieae</taxon>
        <taxon>Pterocarpus clade</taxon>
        <taxon>Arachis</taxon>
    </lineage>
</organism>
<evidence type="ECO:0008006" key="3">
    <source>
        <dbReference type="Google" id="ProtNLM"/>
    </source>
</evidence>
<proteinExistence type="predicted"/>
<sequence>MIFVHIDQVMVSTKDEPDSSLPPAVDGLLRVHKRLDGLENDFSHASSGVARKISTKLLVAALQAGSLTGKQGGTIKSI</sequence>
<name>A0A444X6F4_ARAHY</name>